<dbReference type="InterPro" id="IPR003870">
    <property type="entry name" value="DUF222"/>
</dbReference>
<dbReference type="STRING" id="36807.Mlaev_02741"/>
<dbReference type="EMBL" id="LRAD01000057">
    <property type="protein sequence ID" value="KXZ57552.1"/>
    <property type="molecule type" value="Genomic_DNA"/>
</dbReference>
<dbReference type="RefSeq" id="WP_061683792.1">
    <property type="nucleotide sequence ID" value="NZ_LRAD01000057.1"/>
</dbReference>
<organism evidence="2 3">
    <name type="scientific">Microbacterium laevaniformans</name>
    <dbReference type="NCBI Taxonomy" id="36807"/>
    <lineage>
        <taxon>Bacteria</taxon>
        <taxon>Bacillati</taxon>
        <taxon>Actinomycetota</taxon>
        <taxon>Actinomycetes</taxon>
        <taxon>Micrococcales</taxon>
        <taxon>Microbacteriaceae</taxon>
        <taxon>Microbacterium</taxon>
    </lineage>
</organism>
<accession>A0A150H620</accession>
<name>A0A150H620_9MICO</name>
<dbReference type="InterPro" id="IPR003615">
    <property type="entry name" value="HNH_nuc"/>
</dbReference>
<keyword evidence="3" id="KW-1185">Reference proteome</keyword>
<gene>
    <name evidence="2" type="ORF">Mlaev_02741</name>
</gene>
<sequence length="247" mass="26038">MADLVLRCAAAVAHGAFDRATRIARAVIDAREKPDANHAEGARDCGEAPASDVRTLSQVRADVLADLILTGHATSAESASSIPTGEAIHAQVHVIVPVTTLAGGGEAGALATGGPIDPDSARRLAAGATTRTRLLTDSSGHVLATEAYRPSTAIRAALVARDRHCRFPGCRQPARRCDIDHTHAREHGGPTSIGNLAHLCRRHHVLKHRTAWRVVQRPGGVLEWTSPTGLVYPDVPAPPLMFTAGYV</sequence>
<dbReference type="Gene3D" id="1.10.30.50">
    <property type="match status" value="1"/>
</dbReference>
<protein>
    <recommendedName>
        <fullName evidence="1">HNH nuclease domain-containing protein</fullName>
    </recommendedName>
</protein>
<dbReference type="PATRIC" id="fig|36807.3.peg.2792"/>
<comment type="caution">
    <text evidence="2">The sequence shown here is derived from an EMBL/GenBank/DDBJ whole genome shotgun (WGS) entry which is preliminary data.</text>
</comment>
<dbReference type="SMART" id="SM00507">
    <property type="entry name" value="HNHc"/>
    <property type="match status" value="1"/>
</dbReference>
<evidence type="ECO:0000313" key="2">
    <source>
        <dbReference type="EMBL" id="KXZ57552.1"/>
    </source>
</evidence>
<reference evidence="2 3" key="1">
    <citation type="submission" date="2016-01" db="EMBL/GenBank/DDBJ databases">
        <title>Draft genome sequences of Microbacterium laevaniformans LCDC 91-0039 and the type strain of Microbacterium hominis LCDC 84-209.</title>
        <authorList>
            <person name="Bernier A.-M."/>
            <person name="Bernard K."/>
        </authorList>
    </citation>
    <scope>NUCLEOTIDE SEQUENCE [LARGE SCALE GENOMIC DNA]</scope>
    <source>
        <strain evidence="2 3">LCDC 91-0039</strain>
    </source>
</reference>
<feature type="domain" description="HNH nuclease" evidence="1">
    <location>
        <begin position="153"/>
        <end position="205"/>
    </location>
</feature>
<dbReference type="Pfam" id="PF02720">
    <property type="entry name" value="DUF222"/>
    <property type="match status" value="1"/>
</dbReference>
<dbReference type="Proteomes" id="UP000075357">
    <property type="component" value="Unassembled WGS sequence"/>
</dbReference>
<evidence type="ECO:0000313" key="3">
    <source>
        <dbReference type="Proteomes" id="UP000075357"/>
    </source>
</evidence>
<dbReference type="AlphaFoldDB" id="A0A150H620"/>
<evidence type="ECO:0000259" key="1">
    <source>
        <dbReference type="SMART" id="SM00507"/>
    </source>
</evidence>
<dbReference type="CDD" id="cd00085">
    <property type="entry name" value="HNHc"/>
    <property type="match status" value="1"/>
</dbReference>
<proteinExistence type="predicted"/>